<dbReference type="AlphaFoldDB" id="A0A6P6S0N9"/>
<reference evidence="3" key="1">
    <citation type="submission" date="2025-08" db="UniProtKB">
        <authorList>
            <consortium name="RefSeq"/>
        </authorList>
    </citation>
    <scope>IDENTIFICATION</scope>
</reference>
<feature type="compositionally biased region" description="Low complexity" evidence="1">
    <location>
        <begin position="435"/>
        <end position="445"/>
    </location>
</feature>
<evidence type="ECO:0000313" key="2">
    <source>
        <dbReference type="Proteomes" id="UP000515125"/>
    </source>
</evidence>
<evidence type="ECO:0000313" key="3">
    <source>
        <dbReference type="RefSeq" id="XP_026193683.1"/>
    </source>
</evidence>
<feature type="compositionally biased region" description="Polar residues" evidence="1">
    <location>
        <begin position="384"/>
        <end position="400"/>
    </location>
</feature>
<dbReference type="RefSeq" id="XP_026193683.1">
    <property type="nucleotide sequence ID" value="XM_026337898.1"/>
</dbReference>
<accession>A0A6P6S0N9</accession>
<dbReference type="OrthoDB" id="349378at2759"/>
<organism evidence="2 3">
    <name type="scientific">Cyclospora cayetanensis</name>
    <dbReference type="NCBI Taxonomy" id="88456"/>
    <lineage>
        <taxon>Eukaryota</taxon>
        <taxon>Sar</taxon>
        <taxon>Alveolata</taxon>
        <taxon>Apicomplexa</taxon>
        <taxon>Conoidasida</taxon>
        <taxon>Coccidia</taxon>
        <taxon>Eucoccidiorida</taxon>
        <taxon>Eimeriorina</taxon>
        <taxon>Eimeriidae</taxon>
        <taxon>Cyclospora</taxon>
    </lineage>
</organism>
<protein>
    <submittedName>
        <fullName evidence="3">Uncharacterized protein LOC34619041</fullName>
    </submittedName>
</protein>
<feature type="region of interest" description="Disordered" evidence="1">
    <location>
        <begin position="346"/>
        <end position="504"/>
    </location>
</feature>
<evidence type="ECO:0000256" key="1">
    <source>
        <dbReference type="SAM" id="MobiDB-lite"/>
    </source>
</evidence>
<sequence length="504" mass="52782">MQAPSGSTDGFPPAYKTPWIPPKRRKAVIIQPLKNLSDTQQLLLHCYISSNDKGGLCSKARDSGQQQKTPPVCYSWQLPVSALREPSVSKGIKAASAAAAAARCTCVGPCNGAEEPTVTGETPRLSFTLPRTSSGSSNFFSAEDGGCTRQVAAPMPCCAVVAAPTHSEHGTSSPFRFPCVLCCVSGPATKRRNYWGPSACEWQLRMCPPSVSPFGGLPKKPSAAAGLPPATVAAATAAAVGTLRQRQRWAELPSPPPGRSLPCIVYSSKLRSIIVHFTLPPSCSLLIHPALRGPRSVPSSQFLRILKSCSYAIPGGTYCRLFSSKRYGRPLAETLAMQFVARLQKELHPGGKPNTEKRHAEDPRPSETTENSTNSSATAVPACGSSSTPVDRPQSQGRSKSSQEIDSEKGRATDGCGAEPSGGPPHKRPGEEAKASQSAGPAAAADCHDTPVAVQPRARGRPKSKGGETATALDAIDPEATAGTATRASNAVGGPLRRPQAPQV</sequence>
<name>A0A6P6S0N9_9EIME</name>
<dbReference type="GeneID" id="34619041"/>
<dbReference type="Proteomes" id="UP000515125">
    <property type="component" value="Unplaced"/>
</dbReference>
<feature type="compositionally biased region" description="Low complexity" evidence="1">
    <location>
        <begin position="368"/>
        <end position="379"/>
    </location>
</feature>
<feature type="compositionally biased region" description="Basic and acidic residues" evidence="1">
    <location>
        <begin position="346"/>
        <end position="367"/>
    </location>
</feature>
<gene>
    <name evidence="3" type="primary">LOC34619041</name>
</gene>
<proteinExistence type="predicted"/>
<feature type="compositionally biased region" description="Basic and acidic residues" evidence="1">
    <location>
        <begin position="401"/>
        <end position="412"/>
    </location>
</feature>
<keyword evidence="2" id="KW-1185">Reference proteome</keyword>